<feature type="domain" description="MULE transposase" evidence="1">
    <location>
        <begin position="61"/>
        <end position="131"/>
    </location>
</feature>
<evidence type="ECO:0000313" key="3">
    <source>
        <dbReference type="Proteomes" id="UP000283383"/>
    </source>
</evidence>
<organism evidence="2 3">
    <name type="scientific">Golovinomyces cichoracearum</name>
    <dbReference type="NCBI Taxonomy" id="62708"/>
    <lineage>
        <taxon>Eukaryota</taxon>
        <taxon>Fungi</taxon>
        <taxon>Dikarya</taxon>
        <taxon>Ascomycota</taxon>
        <taxon>Pezizomycotina</taxon>
        <taxon>Leotiomycetes</taxon>
        <taxon>Erysiphales</taxon>
        <taxon>Erysiphaceae</taxon>
        <taxon>Golovinomyces</taxon>
    </lineage>
</organism>
<sequence length="222" mass="25247">PDNEGVEPLSLPAEGNYPTFEAAKDAANHHAMLAGYAMIQGGGTYKDPRKGNRARKWVVYQGFTIGVAFMNGESEDDYAWAVKILRSQLDEGIWPSVIATDCDEALILALKANFPAIPTKLVLCFWHISMNVSSNCKKYFETEEVWEDFLKGFRNVVFTKTEEEFEDALEEWKEAFHWNNGERWQVGVDATPANIQEVLEKEMSQTALTYCCGRWLGKYKKQ</sequence>
<evidence type="ECO:0000313" key="2">
    <source>
        <dbReference type="EMBL" id="RKF57027.1"/>
    </source>
</evidence>
<dbReference type="AlphaFoldDB" id="A0A420HHW8"/>
<dbReference type="InterPro" id="IPR018289">
    <property type="entry name" value="MULE_transposase_dom"/>
</dbReference>
<dbReference type="PANTHER" id="PTHR31569">
    <property type="entry name" value="SWIM-TYPE DOMAIN-CONTAINING PROTEIN"/>
    <property type="match status" value="1"/>
</dbReference>
<accession>A0A420HHW8</accession>
<feature type="non-terminal residue" evidence="2">
    <location>
        <position position="222"/>
    </location>
</feature>
<comment type="caution">
    <text evidence="2">The sequence shown here is derived from an EMBL/GenBank/DDBJ whole genome shotgun (WGS) entry which is preliminary data.</text>
</comment>
<gene>
    <name evidence="2" type="ORF">GcM3_191054</name>
</gene>
<name>A0A420HHW8_9PEZI</name>
<dbReference type="PANTHER" id="PTHR31569:SF4">
    <property type="entry name" value="SWIM-TYPE DOMAIN-CONTAINING PROTEIN"/>
    <property type="match status" value="1"/>
</dbReference>
<dbReference type="STRING" id="62708.A0A420HHW8"/>
<dbReference type="Pfam" id="PF10551">
    <property type="entry name" value="MULE"/>
    <property type="match status" value="1"/>
</dbReference>
<keyword evidence="3" id="KW-1185">Reference proteome</keyword>
<reference evidence="2 3" key="1">
    <citation type="journal article" date="2018" name="BMC Genomics">
        <title>Comparative genome analyses reveal sequence features reflecting distinct modes of host-adaptation between dicot and monocot powdery mildew.</title>
        <authorList>
            <person name="Wu Y."/>
            <person name="Ma X."/>
            <person name="Pan Z."/>
            <person name="Kale S.D."/>
            <person name="Song Y."/>
            <person name="King H."/>
            <person name="Zhang Q."/>
            <person name="Presley C."/>
            <person name="Deng X."/>
            <person name="Wei C.I."/>
            <person name="Xiao S."/>
        </authorList>
    </citation>
    <scope>NUCLEOTIDE SEQUENCE [LARGE SCALE GENOMIC DNA]</scope>
    <source>
        <strain evidence="2">UMSG3</strain>
    </source>
</reference>
<dbReference type="EMBL" id="MCBQ01019134">
    <property type="protein sequence ID" value="RKF57027.1"/>
    <property type="molecule type" value="Genomic_DNA"/>
</dbReference>
<feature type="non-terminal residue" evidence="2">
    <location>
        <position position="1"/>
    </location>
</feature>
<dbReference type="Proteomes" id="UP000283383">
    <property type="component" value="Unassembled WGS sequence"/>
</dbReference>
<dbReference type="InterPro" id="IPR052579">
    <property type="entry name" value="Zinc_finger_SWIM"/>
</dbReference>
<protein>
    <recommendedName>
        <fullName evidence="1">MULE transposase domain-containing protein</fullName>
    </recommendedName>
</protein>
<evidence type="ECO:0000259" key="1">
    <source>
        <dbReference type="Pfam" id="PF10551"/>
    </source>
</evidence>
<proteinExistence type="predicted"/>